<gene>
    <name evidence="2" type="ORF">R1sor_007466</name>
</gene>
<proteinExistence type="predicted"/>
<reference evidence="2 3" key="1">
    <citation type="submission" date="2024-09" db="EMBL/GenBank/DDBJ databases">
        <title>Chromosome-scale assembly of Riccia sorocarpa.</title>
        <authorList>
            <person name="Paukszto L."/>
        </authorList>
    </citation>
    <scope>NUCLEOTIDE SEQUENCE [LARGE SCALE GENOMIC DNA]</scope>
    <source>
        <strain evidence="2">LP-2024</strain>
        <tissue evidence="2">Aerial parts of the thallus</tissue>
    </source>
</reference>
<evidence type="ECO:0000256" key="1">
    <source>
        <dbReference type="SAM" id="MobiDB-lite"/>
    </source>
</evidence>
<dbReference type="AlphaFoldDB" id="A0ABD3HUR3"/>
<feature type="compositionally biased region" description="Polar residues" evidence="1">
    <location>
        <begin position="29"/>
        <end position="40"/>
    </location>
</feature>
<organism evidence="2 3">
    <name type="scientific">Riccia sorocarpa</name>
    <dbReference type="NCBI Taxonomy" id="122646"/>
    <lineage>
        <taxon>Eukaryota</taxon>
        <taxon>Viridiplantae</taxon>
        <taxon>Streptophyta</taxon>
        <taxon>Embryophyta</taxon>
        <taxon>Marchantiophyta</taxon>
        <taxon>Marchantiopsida</taxon>
        <taxon>Marchantiidae</taxon>
        <taxon>Marchantiales</taxon>
        <taxon>Ricciaceae</taxon>
        <taxon>Riccia</taxon>
    </lineage>
</organism>
<feature type="compositionally biased region" description="Acidic residues" evidence="1">
    <location>
        <begin position="460"/>
        <end position="471"/>
    </location>
</feature>
<feature type="region of interest" description="Disordered" evidence="1">
    <location>
        <begin position="403"/>
        <end position="546"/>
    </location>
</feature>
<feature type="compositionally biased region" description="Polar residues" evidence="1">
    <location>
        <begin position="436"/>
        <end position="445"/>
    </location>
</feature>
<evidence type="ECO:0000313" key="3">
    <source>
        <dbReference type="Proteomes" id="UP001633002"/>
    </source>
</evidence>
<comment type="caution">
    <text evidence="2">The sequence shown here is derived from an EMBL/GenBank/DDBJ whole genome shotgun (WGS) entry which is preliminary data.</text>
</comment>
<evidence type="ECO:0008006" key="4">
    <source>
        <dbReference type="Google" id="ProtNLM"/>
    </source>
</evidence>
<accession>A0ABD3HUR3</accession>
<feature type="compositionally biased region" description="Low complexity" evidence="1">
    <location>
        <begin position="56"/>
        <end position="69"/>
    </location>
</feature>
<feature type="compositionally biased region" description="Polar residues" evidence="1">
    <location>
        <begin position="1"/>
        <end position="12"/>
    </location>
</feature>
<dbReference type="Proteomes" id="UP001633002">
    <property type="component" value="Unassembled WGS sequence"/>
</dbReference>
<sequence length="714" mass="79227">MEQSTLSAMDINSDSDDEAKRKGKGKGTVNASPGPSSFDLNVTAFPPLPSQPVLASGGTTTGDGSSSPTNGRSHADPSGSRNQQHTASAQPVKRNILLSPTSTRPNVTWSNKVSGQQAYDRRQALSNQMEVEKEDLHWMEGVTDAQVQAAFEELKWHQPSKPAKNPLRMTLDMNIAKKTYGILSKAGLLLFTAEEAPSRDKVIRWAEDTLIKRMGLQVKMIRSLARKHFLIVVGDADQREFLLKNPPGRMEGKMIQLSKWTPAYNYKEASMTSEQVWVELPFVDPMIVDHGHQMLAKLGPVLYYTVRGHWSMNCPTSNARQPSQTTAPTASTAPVPPERPQPTSTVPVDPAPPAPPNLAETTDLNETPESPANPLSQLRMPTSNAGLPLLVNPFDALLSDSLEEEDELADQEQEHREGEENDYEMVVDPGEVPPEEQQQNPVSATRQEDASIDINREPLPLEEDFDADDELSSAPPHNNPRDSNNLASNSVSDSQPPPQMPSTSLNPATNSARTNERRNRPRFITAPVSRQNHSARQDEPEQASEITPERLVVEKRRILDNREALLLRADAQEQRTRDRRHSHVGERSFFTDLPAREVAADLSLLHQQNIDTGEALAWIHTLDPWQNQNVHPNIPRWDSFHLQPGLQPSLMPDPTSVHQGGILLQGDSTNQITAQLQTNGPDGQQLHMDREQDWQLQIATQEDPTNVELCPTTL</sequence>
<dbReference type="EMBL" id="JBJQOH010000003">
    <property type="protein sequence ID" value="KAL3693815.1"/>
    <property type="molecule type" value="Genomic_DNA"/>
</dbReference>
<feature type="compositionally biased region" description="Polar residues" evidence="1">
    <location>
        <begin position="98"/>
        <end position="115"/>
    </location>
</feature>
<evidence type="ECO:0000313" key="2">
    <source>
        <dbReference type="EMBL" id="KAL3693815.1"/>
    </source>
</evidence>
<protein>
    <recommendedName>
        <fullName evidence="4">DUF4283 domain-containing protein</fullName>
    </recommendedName>
</protein>
<feature type="compositionally biased region" description="Polar residues" evidence="1">
    <location>
        <begin position="481"/>
        <end position="494"/>
    </location>
</feature>
<feature type="region of interest" description="Disordered" evidence="1">
    <location>
        <begin position="315"/>
        <end position="386"/>
    </location>
</feature>
<feature type="compositionally biased region" description="Polar residues" evidence="1">
    <location>
        <begin position="79"/>
        <end position="89"/>
    </location>
</feature>
<keyword evidence="3" id="KW-1185">Reference proteome</keyword>
<feature type="region of interest" description="Disordered" evidence="1">
    <location>
        <begin position="1"/>
        <end position="115"/>
    </location>
</feature>
<name>A0ABD3HUR3_9MARC</name>
<feature type="compositionally biased region" description="Low complexity" evidence="1">
    <location>
        <begin position="321"/>
        <end position="333"/>
    </location>
</feature>
<feature type="compositionally biased region" description="Polar residues" evidence="1">
    <location>
        <begin position="359"/>
        <end position="385"/>
    </location>
</feature>
<feature type="compositionally biased region" description="Polar residues" evidence="1">
    <location>
        <begin position="501"/>
        <end position="513"/>
    </location>
</feature>